<name>A0A5C8HL87_9MICO</name>
<dbReference type="GO" id="GO:0046872">
    <property type="term" value="F:metal ion binding"/>
    <property type="evidence" value="ECO:0007669"/>
    <property type="project" value="UniProtKB-KW"/>
</dbReference>
<feature type="binding site" evidence="9">
    <location>
        <begin position="77"/>
        <end position="80"/>
    </location>
    <ligand>
        <name>substrate</name>
    </ligand>
</feature>
<comment type="subunit">
    <text evidence="4 10">Homotrimer.</text>
</comment>
<reference evidence="11 12" key="1">
    <citation type="submission" date="2019-08" db="EMBL/GenBank/DDBJ databases">
        <authorList>
            <person name="Dong K."/>
        </authorList>
    </citation>
    <scope>NUCLEOTIDE SEQUENCE [LARGE SCALE GENOMIC DNA]</scope>
    <source>
        <strain evidence="11 12">M4-8</strain>
    </source>
</reference>
<comment type="catalytic activity">
    <reaction evidence="1 10">
        <text>4-hydroxy-4-methyl-2-oxoglutarate = 2 pyruvate</text>
        <dbReference type="Rhea" id="RHEA:22748"/>
        <dbReference type="ChEBI" id="CHEBI:15361"/>
        <dbReference type="ChEBI" id="CHEBI:58276"/>
        <dbReference type="EC" id="4.1.3.17"/>
    </reaction>
</comment>
<dbReference type="NCBIfam" id="TIGR01935">
    <property type="entry name" value="NOT-MenG"/>
    <property type="match status" value="1"/>
</dbReference>
<comment type="similarity">
    <text evidence="3 10">Belongs to the class II aldolase/RraA-like family.</text>
</comment>
<dbReference type="SUPFAM" id="SSF89562">
    <property type="entry name" value="RraA-like"/>
    <property type="match status" value="1"/>
</dbReference>
<evidence type="ECO:0000256" key="4">
    <source>
        <dbReference type="ARBA" id="ARBA00011233"/>
    </source>
</evidence>
<dbReference type="InterPro" id="IPR036704">
    <property type="entry name" value="RraA/RraA-like_sf"/>
</dbReference>
<dbReference type="NCBIfam" id="NF006875">
    <property type="entry name" value="PRK09372.1"/>
    <property type="match status" value="1"/>
</dbReference>
<evidence type="ECO:0000256" key="6">
    <source>
        <dbReference type="ARBA" id="ARBA00023239"/>
    </source>
</evidence>
<evidence type="ECO:0000256" key="10">
    <source>
        <dbReference type="RuleBase" id="RU004338"/>
    </source>
</evidence>
<comment type="caution">
    <text evidence="11">The sequence shown here is derived from an EMBL/GenBank/DDBJ whole genome shotgun (WGS) entry which is preliminary data.</text>
</comment>
<evidence type="ECO:0000256" key="7">
    <source>
        <dbReference type="ARBA" id="ARBA00025046"/>
    </source>
</evidence>
<dbReference type="GO" id="GO:0008428">
    <property type="term" value="F:ribonuclease inhibitor activity"/>
    <property type="evidence" value="ECO:0007669"/>
    <property type="project" value="InterPro"/>
</dbReference>
<evidence type="ECO:0000256" key="1">
    <source>
        <dbReference type="ARBA" id="ARBA00001342"/>
    </source>
</evidence>
<sequence>MSHAFQTADLYDEHGDALDSVSLAMNDMGGRTAFSGRIRTVRCFRDNALVKQILATDGRGQVLVIDGDGSLESALVGDLIGASAVHHGWAGIIVNGVVRDRLALARLPIGIKALGSNPRKSAKDGAGELDVVVSFGGAIFTPGLTVWADADGILVQRAVV</sequence>
<dbReference type="RefSeq" id="WP_147826112.1">
    <property type="nucleotide sequence ID" value="NZ_BAAARG010000003.1"/>
</dbReference>
<evidence type="ECO:0000313" key="11">
    <source>
        <dbReference type="EMBL" id="TXK04056.1"/>
    </source>
</evidence>
<dbReference type="GO" id="GO:0008948">
    <property type="term" value="F:oxaloacetate decarboxylase activity"/>
    <property type="evidence" value="ECO:0007669"/>
    <property type="project" value="UniProtKB-EC"/>
</dbReference>
<comment type="function">
    <text evidence="7 10">Catalyzes the aldol cleavage of 4-hydroxy-4-methyl-2-oxoglutarate (HMG) into 2 molecules of pyruvate. Also contains a secondary oxaloacetate (OAA) decarboxylase activity due to the common pyruvate enolate transition state formed following C-C bond cleavage in the retro-aldol and decarboxylation reactions.</text>
</comment>
<gene>
    <name evidence="11" type="primary">rraA</name>
    <name evidence="11" type="ORF">FVP60_09815</name>
</gene>
<comment type="cofactor">
    <cofactor evidence="9">
        <name>Mg(2+)</name>
        <dbReference type="ChEBI" id="CHEBI:18420"/>
    </cofactor>
</comment>
<evidence type="ECO:0000256" key="8">
    <source>
        <dbReference type="ARBA" id="ARBA00047973"/>
    </source>
</evidence>
<keyword evidence="9" id="KW-0460">Magnesium</keyword>
<keyword evidence="5 9" id="KW-0479">Metal-binding</keyword>
<dbReference type="AlphaFoldDB" id="A0A5C8HL87"/>
<feature type="binding site" evidence="9">
    <location>
        <position position="100"/>
    </location>
    <ligand>
        <name>Mg(2+)</name>
        <dbReference type="ChEBI" id="CHEBI:18420"/>
    </ligand>
</feature>
<dbReference type="Pfam" id="PF03737">
    <property type="entry name" value="RraA-like"/>
    <property type="match status" value="1"/>
</dbReference>
<dbReference type="GO" id="GO:0051252">
    <property type="term" value="P:regulation of RNA metabolic process"/>
    <property type="evidence" value="ECO:0007669"/>
    <property type="project" value="InterPro"/>
</dbReference>
<evidence type="ECO:0000256" key="2">
    <source>
        <dbReference type="ARBA" id="ARBA00001968"/>
    </source>
</evidence>
<proteinExistence type="inferred from homology"/>
<dbReference type="GO" id="GO:0047443">
    <property type="term" value="F:4-hydroxy-4-methyl-2-oxoglutarate aldolase activity"/>
    <property type="evidence" value="ECO:0007669"/>
    <property type="project" value="UniProtKB-EC"/>
</dbReference>
<dbReference type="PANTHER" id="PTHR33254">
    <property type="entry name" value="4-HYDROXY-4-METHYL-2-OXOGLUTARATE ALDOLASE 3-RELATED"/>
    <property type="match status" value="1"/>
</dbReference>
<evidence type="ECO:0000256" key="3">
    <source>
        <dbReference type="ARBA" id="ARBA00008621"/>
    </source>
</evidence>
<dbReference type="EMBL" id="VRSW01000003">
    <property type="protein sequence ID" value="TXK04056.1"/>
    <property type="molecule type" value="Genomic_DNA"/>
</dbReference>
<evidence type="ECO:0000256" key="5">
    <source>
        <dbReference type="ARBA" id="ARBA00022723"/>
    </source>
</evidence>
<dbReference type="EC" id="4.1.1.112" evidence="10"/>
<dbReference type="Gene3D" id="3.50.30.40">
    <property type="entry name" value="Ribonuclease E inhibitor RraA/RraA-like"/>
    <property type="match status" value="1"/>
</dbReference>
<dbReference type="CDD" id="cd16841">
    <property type="entry name" value="RraA_family"/>
    <property type="match status" value="1"/>
</dbReference>
<keyword evidence="12" id="KW-1185">Reference proteome</keyword>
<dbReference type="Proteomes" id="UP000321196">
    <property type="component" value="Unassembled WGS sequence"/>
</dbReference>
<dbReference type="InterPro" id="IPR010203">
    <property type="entry name" value="RraA"/>
</dbReference>
<dbReference type="OrthoDB" id="943692at2"/>
<protein>
    <recommendedName>
        <fullName evidence="10">4-hydroxy-4-methyl-2-oxoglutarate aldolase</fullName>
        <shortName evidence="10">HMG aldolase</shortName>
        <ecNumber evidence="10">4.1.1.112</ecNumber>
        <ecNumber evidence="10">4.1.3.17</ecNumber>
    </recommendedName>
    <alternativeName>
        <fullName evidence="10">Oxaloacetate decarboxylase</fullName>
    </alternativeName>
</protein>
<comment type="cofactor">
    <cofactor evidence="2 10">
        <name>a divalent metal cation</name>
        <dbReference type="ChEBI" id="CHEBI:60240"/>
    </cofactor>
</comment>
<keyword evidence="6 10" id="KW-0456">Lyase</keyword>
<dbReference type="EC" id="4.1.3.17" evidence="10"/>
<dbReference type="InterPro" id="IPR005493">
    <property type="entry name" value="RraA/RraA-like"/>
</dbReference>
<evidence type="ECO:0000313" key="12">
    <source>
        <dbReference type="Proteomes" id="UP000321196"/>
    </source>
</evidence>
<feature type="binding site" evidence="9">
    <location>
        <position position="99"/>
    </location>
    <ligand>
        <name>substrate</name>
    </ligand>
</feature>
<accession>A0A5C8HL87</accession>
<evidence type="ECO:0000256" key="9">
    <source>
        <dbReference type="PIRSR" id="PIRSR605493-1"/>
    </source>
</evidence>
<dbReference type="PANTHER" id="PTHR33254:SF4">
    <property type="entry name" value="4-HYDROXY-4-METHYL-2-OXOGLUTARATE ALDOLASE 3-RELATED"/>
    <property type="match status" value="1"/>
</dbReference>
<organism evidence="11 12">
    <name type="scientific">Microbacterium mitrae</name>
    <dbReference type="NCBI Taxonomy" id="664640"/>
    <lineage>
        <taxon>Bacteria</taxon>
        <taxon>Bacillati</taxon>
        <taxon>Actinomycetota</taxon>
        <taxon>Actinomycetes</taxon>
        <taxon>Micrococcales</taxon>
        <taxon>Microbacteriaceae</taxon>
        <taxon>Microbacterium</taxon>
    </lineage>
</organism>
<comment type="catalytic activity">
    <reaction evidence="8 10">
        <text>oxaloacetate + H(+) = pyruvate + CO2</text>
        <dbReference type="Rhea" id="RHEA:15641"/>
        <dbReference type="ChEBI" id="CHEBI:15361"/>
        <dbReference type="ChEBI" id="CHEBI:15378"/>
        <dbReference type="ChEBI" id="CHEBI:16452"/>
        <dbReference type="ChEBI" id="CHEBI:16526"/>
        <dbReference type="EC" id="4.1.1.112"/>
    </reaction>
</comment>